<dbReference type="InterPro" id="IPR051448">
    <property type="entry name" value="CdaR-like_regulators"/>
</dbReference>
<accession>A0A5M7BC85</accession>
<dbReference type="Gene3D" id="1.10.10.2840">
    <property type="entry name" value="PucR C-terminal helix-turn-helix domain"/>
    <property type="match status" value="1"/>
</dbReference>
<dbReference type="InterPro" id="IPR042070">
    <property type="entry name" value="PucR_C-HTH_sf"/>
</dbReference>
<dbReference type="Proteomes" id="UP000323946">
    <property type="component" value="Unassembled WGS sequence"/>
</dbReference>
<protein>
    <submittedName>
        <fullName evidence="3">PucR family transcriptional regulator</fullName>
    </submittedName>
</protein>
<keyword evidence="4" id="KW-1185">Reference proteome</keyword>
<dbReference type="SMR" id="A0A5M7BC85"/>
<dbReference type="OrthoDB" id="5243741at2"/>
<evidence type="ECO:0000259" key="1">
    <source>
        <dbReference type="Pfam" id="PF13556"/>
    </source>
</evidence>
<evidence type="ECO:0000259" key="2">
    <source>
        <dbReference type="Pfam" id="PF25906"/>
    </source>
</evidence>
<dbReference type="RefSeq" id="WP_150070098.1">
    <property type="nucleotide sequence ID" value="NZ_VWPH01000016.1"/>
</dbReference>
<sequence>MSATSTEIAQVQTLPRWLAGLLRPEVDDLAARILDEIRREIPELGPPVGPDRVGSLSCGVAESLHGFIERIARGSPQQRCEHTHRALGRNEMLAGRSLDGLHRAYRIGARLSLRRFMTVGERAQIPRGTLTLLGEEIIAHVDALANSAVDGYLAAEVDLRALARHRRRLLGLLVDEPLAPAAALEEAAVAARWPLPPDVVVAVADRPVGEFEVPTGGLADLEAGEPCVLVPADVVVDWDSAFAGRRLVVTGPVALHDAPNALRWARRTSALVRQGLLPDRRVTWCGDHLPSVLLLSDEALVLELVERHLGRLIALDPDGWLPLAETLLWWIRGGGEVAAIAAGLGTTTGQVRERLDALEPLYGQVLRDPDARFALEMALRAVVLLLGRAPAS</sequence>
<evidence type="ECO:0000313" key="4">
    <source>
        <dbReference type="Proteomes" id="UP000323946"/>
    </source>
</evidence>
<evidence type="ECO:0000313" key="3">
    <source>
        <dbReference type="EMBL" id="KAA5827132.1"/>
    </source>
</evidence>
<dbReference type="PANTHER" id="PTHR33744">
    <property type="entry name" value="CARBOHYDRATE DIACID REGULATOR"/>
    <property type="match status" value="1"/>
</dbReference>
<name>A0A5M7BC85_SACHI</name>
<dbReference type="InterPro" id="IPR025736">
    <property type="entry name" value="PucR_C-HTH_dom"/>
</dbReference>
<dbReference type="EMBL" id="VWPH01000016">
    <property type="protein sequence ID" value="KAA5827132.1"/>
    <property type="molecule type" value="Genomic_DNA"/>
</dbReference>
<comment type="caution">
    <text evidence="3">The sequence shown here is derived from an EMBL/GenBank/DDBJ whole genome shotgun (WGS) entry which is preliminary data.</text>
</comment>
<gene>
    <name evidence="3" type="ORF">F1721_29560</name>
</gene>
<proteinExistence type="predicted"/>
<dbReference type="Pfam" id="PF25906">
    <property type="entry name" value="PucR-like_N"/>
    <property type="match status" value="1"/>
</dbReference>
<feature type="domain" description="PucR C-terminal helix-turn-helix" evidence="1">
    <location>
        <begin position="323"/>
        <end position="381"/>
    </location>
</feature>
<dbReference type="Pfam" id="PF13556">
    <property type="entry name" value="HTH_30"/>
    <property type="match status" value="1"/>
</dbReference>
<reference evidence="3 4" key="1">
    <citation type="submission" date="2019-09" db="EMBL/GenBank/DDBJ databases">
        <title>Draft genome sequence of the thermophilic Saccharopolyspora hirsuta VKM Ac-666T.</title>
        <authorList>
            <person name="Lobastova T.G."/>
            <person name="Fokina V."/>
            <person name="Bragin E.Y."/>
            <person name="Shtratnikova V.Y."/>
            <person name="Starodumova I.P."/>
            <person name="Tarlachkov S.V."/>
            <person name="Donova M.V."/>
        </authorList>
    </citation>
    <scope>NUCLEOTIDE SEQUENCE [LARGE SCALE GENOMIC DNA]</scope>
    <source>
        <strain evidence="3 4">VKM Ac-666</strain>
    </source>
</reference>
<organism evidence="3 4">
    <name type="scientific">Saccharopolyspora hirsuta</name>
    <dbReference type="NCBI Taxonomy" id="1837"/>
    <lineage>
        <taxon>Bacteria</taxon>
        <taxon>Bacillati</taxon>
        <taxon>Actinomycetota</taxon>
        <taxon>Actinomycetes</taxon>
        <taxon>Pseudonocardiales</taxon>
        <taxon>Pseudonocardiaceae</taxon>
        <taxon>Saccharopolyspora</taxon>
    </lineage>
</organism>
<feature type="domain" description="PucR-like N-terminal" evidence="2">
    <location>
        <begin position="12"/>
        <end position="174"/>
    </location>
</feature>
<dbReference type="PANTHER" id="PTHR33744:SF1">
    <property type="entry name" value="DNA-BINDING TRANSCRIPTIONAL ACTIVATOR ADER"/>
    <property type="match status" value="1"/>
</dbReference>
<dbReference type="AlphaFoldDB" id="A0A5M7BC85"/>
<dbReference type="InterPro" id="IPR058663">
    <property type="entry name" value="PucR-like_N"/>
</dbReference>